<protein>
    <submittedName>
        <fullName evidence="2">Uncharacterized protein</fullName>
    </submittedName>
</protein>
<dbReference type="KEGG" id="izh:FEM41_00090"/>
<dbReference type="RefSeq" id="WP_138093019.1">
    <property type="nucleotide sequence ID" value="NZ_CP040428.1"/>
</dbReference>
<evidence type="ECO:0000313" key="2">
    <source>
        <dbReference type="EMBL" id="QCT18153.1"/>
    </source>
</evidence>
<reference evidence="2 3" key="1">
    <citation type="submission" date="2019-05" db="EMBL/GenBank/DDBJ databases">
        <title>Complete genome sequence of Izhakiella calystegiae KSNA2, an endophyte isolated from beach morning glory (Calystegia soldanella).</title>
        <authorList>
            <person name="Jiang L."/>
            <person name="Jeong J.C."/>
            <person name="Kim C.Y."/>
            <person name="Kim D.H."/>
            <person name="Kim S.W."/>
            <person name="Lee j."/>
        </authorList>
    </citation>
    <scope>NUCLEOTIDE SEQUENCE [LARGE SCALE GENOMIC DNA]</scope>
    <source>
        <strain evidence="2 3">KSNA2</strain>
    </source>
</reference>
<keyword evidence="1" id="KW-0472">Membrane</keyword>
<gene>
    <name evidence="2" type="ORF">FEM41_00090</name>
</gene>
<evidence type="ECO:0000313" key="3">
    <source>
        <dbReference type="Proteomes" id="UP000302163"/>
    </source>
</evidence>
<keyword evidence="3" id="KW-1185">Reference proteome</keyword>
<name>A0A4P8YEC6_9ENTR</name>
<keyword evidence="1" id="KW-1133">Transmembrane helix</keyword>
<proteinExistence type="predicted"/>
<sequence>MTFPEIIKMNVIIWIFWAVELFVFVGLAWVASLILPDGYWVAFCALLLVVVTVVGIRVFNRVMEREQKK</sequence>
<keyword evidence="1" id="KW-0812">Transmembrane</keyword>
<accession>A0A4P8YEC6</accession>
<dbReference type="EMBL" id="CP040428">
    <property type="protein sequence ID" value="QCT18153.1"/>
    <property type="molecule type" value="Genomic_DNA"/>
</dbReference>
<dbReference type="AlphaFoldDB" id="A0A4P8YEC6"/>
<evidence type="ECO:0000256" key="1">
    <source>
        <dbReference type="SAM" id="Phobius"/>
    </source>
</evidence>
<feature type="transmembrane region" description="Helical" evidence="1">
    <location>
        <begin position="40"/>
        <end position="59"/>
    </location>
</feature>
<dbReference type="Proteomes" id="UP000302163">
    <property type="component" value="Chromosome"/>
</dbReference>
<organism evidence="2 3">
    <name type="scientific">Jejubacter calystegiae</name>
    <dbReference type="NCBI Taxonomy" id="2579935"/>
    <lineage>
        <taxon>Bacteria</taxon>
        <taxon>Pseudomonadati</taxon>
        <taxon>Pseudomonadota</taxon>
        <taxon>Gammaproteobacteria</taxon>
        <taxon>Enterobacterales</taxon>
        <taxon>Enterobacteriaceae</taxon>
        <taxon>Jejubacter</taxon>
    </lineage>
</organism>
<feature type="transmembrane region" description="Helical" evidence="1">
    <location>
        <begin position="12"/>
        <end position="34"/>
    </location>
</feature>